<evidence type="ECO:0000313" key="7">
    <source>
        <dbReference type="EMBL" id="QCD78309.1"/>
    </source>
</evidence>
<dbReference type="PANTHER" id="PTHR31541">
    <property type="entry name" value="B3 DOMAIN PLANT PROTEIN-RELATED"/>
    <property type="match status" value="1"/>
</dbReference>
<keyword evidence="8" id="KW-1185">Reference proteome</keyword>
<feature type="compositionally biased region" description="Pro residues" evidence="6">
    <location>
        <begin position="111"/>
        <end position="127"/>
    </location>
</feature>
<dbReference type="Gene3D" id="2.40.330.10">
    <property type="entry name" value="DNA-binding pseudobarrel domain"/>
    <property type="match status" value="1"/>
</dbReference>
<dbReference type="InterPro" id="IPR015300">
    <property type="entry name" value="DNA-bd_pseudobarrel_sf"/>
</dbReference>
<dbReference type="GO" id="GO:0003677">
    <property type="term" value="F:DNA binding"/>
    <property type="evidence" value="ECO:0007669"/>
    <property type="project" value="UniProtKB-KW"/>
</dbReference>
<name>A0A4D6KT32_VIGUN</name>
<evidence type="ECO:0000256" key="6">
    <source>
        <dbReference type="SAM" id="MobiDB-lite"/>
    </source>
</evidence>
<reference evidence="7 8" key="1">
    <citation type="submission" date="2019-04" db="EMBL/GenBank/DDBJ databases">
        <title>An improved genome assembly and genetic linkage map for asparagus bean, Vigna unguiculata ssp. sesquipedialis.</title>
        <authorList>
            <person name="Xia Q."/>
            <person name="Zhang R."/>
            <person name="Dong Y."/>
        </authorList>
    </citation>
    <scope>NUCLEOTIDE SEQUENCE [LARGE SCALE GENOMIC DNA]</scope>
    <source>
        <tissue evidence="7">Leaf</tissue>
    </source>
</reference>
<dbReference type="AlphaFoldDB" id="A0A4D6KT32"/>
<dbReference type="GO" id="GO:0005634">
    <property type="term" value="C:nucleus"/>
    <property type="evidence" value="ECO:0007669"/>
    <property type="project" value="UniProtKB-SubCell"/>
</dbReference>
<keyword evidence="2" id="KW-0805">Transcription regulation</keyword>
<evidence type="ECO:0000256" key="4">
    <source>
        <dbReference type="ARBA" id="ARBA00023163"/>
    </source>
</evidence>
<evidence type="ECO:0000256" key="3">
    <source>
        <dbReference type="ARBA" id="ARBA00023125"/>
    </source>
</evidence>
<dbReference type="Gramene" id="Vigun06g050800.1.v1.2">
    <property type="protein sequence ID" value="Vigun06g050800.1.v1.2"/>
    <property type="gene ID" value="Vigun06g050800.v1.2"/>
</dbReference>
<feature type="compositionally biased region" description="Low complexity" evidence="6">
    <location>
        <begin position="135"/>
        <end position="148"/>
    </location>
</feature>
<evidence type="ECO:0000256" key="5">
    <source>
        <dbReference type="ARBA" id="ARBA00023242"/>
    </source>
</evidence>
<keyword evidence="3" id="KW-0238">DNA-binding</keyword>
<sequence length="253" mass="29333">MSDLKSLKELIASITDKESLNRLCPKPFQPSMLDWLISQDAPHFYTKEELLQLEDYYQQISNCYESHIKRNDTRTSVPIRQREETSKGKVMGPNIKKQRKIILSSSSSSSSPPPSSSLPPSLPPPPLRMRVTMVSPTPSSPELPETLPINVKPNNNRLSIPISEIKCDFLTDEIMKLDEKEKRKIIGLEVTVLDPCMREYTLPMKKWTMKSDTYNLVKEWNKIVASNKFKVDEELQIWSFRVNRKLYFFLNKL</sequence>
<evidence type="ECO:0000313" key="8">
    <source>
        <dbReference type="Proteomes" id="UP000501690"/>
    </source>
</evidence>
<accession>A0A4D6KT32</accession>
<keyword evidence="4" id="KW-0804">Transcription</keyword>
<organism evidence="7 8">
    <name type="scientific">Vigna unguiculata</name>
    <name type="common">Cowpea</name>
    <dbReference type="NCBI Taxonomy" id="3917"/>
    <lineage>
        <taxon>Eukaryota</taxon>
        <taxon>Viridiplantae</taxon>
        <taxon>Streptophyta</taxon>
        <taxon>Embryophyta</taxon>
        <taxon>Tracheophyta</taxon>
        <taxon>Spermatophyta</taxon>
        <taxon>Magnoliopsida</taxon>
        <taxon>eudicotyledons</taxon>
        <taxon>Gunneridae</taxon>
        <taxon>Pentapetalae</taxon>
        <taxon>rosids</taxon>
        <taxon>fabids</taxon>
        <taxon>Fabales</taxon>
        <taxon>Fabaceae</taxon>
        <taxon>Papilionoideae</taxon>
        <taxon>50 kb inversion clade</taxon>
        <taxon>NPAAA clade</taxon>
        <taxon>indigoferoid/millettioid clade</taxon>
        <taxon>Phaseoleae</taxon>
        <taxon>Vigna</taxon>
    </lineage>
</organism>
<dbReference type="Pfam" id="PF03754">
    <property type="entry name" value="At2g31720-like"/>
    <property type="match status" value="1"/>
</dbReference>
<dbReference type="SUPFAM" id="SSF101936">
    <property type="entry name" value="DNA-binding pseudobarrel domain"/>
    <property type="match status" value="1"/>
</dbReference>
<dbReference type="PANTHER" id="PTHR31541:SF33">
    <property type="entry name" value="DUF313 DOMAIN PROTEIN"/>
    <property type="match status" value="1"/>
</dbReference>
<dbReference type="Proteomes" id="UP000501690">
    <property type="component" value="Linkage Group LG1"/>
</dbReference>
<keyword evidence="5" id="KW-0539">Nucleus</keyword>
<feature type="region of interest" description="Disordered" evidence="6">
    <location>
        <begin position="102"/>
        <end position="148"/>
    </location>
</feature>
<dbReference type="EMBL" id="CP039345">
    <property type="protein sequence ID" value="QCD78309.1"/>
    <property type="molecule type" value="Genomic_DNA"/>
</dbReference>
<evidence type="ECO:0008006" key="9">
    <source>
        <dbReference type="Google" id="ProtNLM"/>
    </source>
</evidence>
<protein>
    <recommendedName>
        <fullName evidence="9">B3 domain-containing protein</fullName>
    </recommendedName>
</protein>
<proteinExistence type="predicted"/>
<evidence type="ECO:0000256" key="2">
    <source>
        <dbReference type="ARBA" id="ARBA00023015"/>
    </source>
</evidence>
<comment type="subcellular location">
    <subcellularLocation>
        <location evidence="1">Nucleus</location>
    </subcellularLocation>
</comment>
<evidence type="ECO:0000256" key="1">
    <source>
        <dbReference type="ARBA" id="ARBA00004123"/>
    </source>
</evidence>
<gene>
    <name evidence="7" type="ORF">DEO72_LG1g1941</name>
</gene>
<dbReference type="OrthoDB" id="1935604at2759"/>
<dbReference type="InterPro" id="IPR005508">
    <property type="entry name" value="At2g31720-like"/>
</dbReference>